<reference evidence="2 3" key="1">
    <citation type="submission" date="2019-12" db="EMBL/GenBank/DDBJ databases">
        <title>A genome sequence resource for the geographically widespread anthracnose pathogen Colletotrichum asianum.</title>
        <authorList>
            <person name="Meng Y."/>
        </authorList>
    </citation>
    <scope>NUCLEOTIDE SEQUENCE [LARGE SCALE GENOMIC DNA]</scope>
    <source>
        <strain evidence="2 3">ICMP 18580</strain>
    </source>
</reference>
<dbReference type="EMBL" id="WOWK01000169">
    <property type="protein sequence ID" value="KAF0316177.1"/>
    <property type="molecule type" value="Genomic_DNA"/>
</dbReference>
<organism evidence="2 3">
    <name type="scientific">Colletotrichum asianum</name>
    <dbReference type="NCBI Taxonomy" id="702518"/>
    <lineage>
        <taxon>Eukaryota</taxon>
        <taxon>Fungi</taxon>
        <taxon>Dikarya</taxon>
        <taxon>Ascomycota</taxon>
        <taxon>Pezizomycotina</taxon>
        <taxon>Sordariomycetes</taxon>
        <taxon>Hypocreomycetidae</taxon>
        <taxon>Glomerellales</taxon>
        <taxon>Glomerellaceae</taxon>
        <taxon>Colletotrichum</taxon>
        <taxon>Colletotrichum gloeosporioides species complex</taxon>
    </lineage>
</organism>
<dbReference type="Proteomes" id="UP000434172">
    <property type="component" value="Unassembled WGS sequence"/>
</dbReference>
<keyword evidence="1" id="KW-1133">Transmembrane helix</keyword>
<keyword evidence="3" id="KW-1185">Reference proteome</keyword>
<feature type="transmembrane region" description="Helical" evidence="1">
    <location>
        <begin position="12"/>
        <end position="37"/>
    </location>
</feature>
<evidence type="ECO:0000313" key="2">
    <source>
        <dbReference type="EMBL" id="KAF0316177.1"/>
    </source>
</evidence>
<gene>
    <name evidence="2" type="ORF">GQ607_016602</name>
</gene>
<keyword evidence="1" id="KW-0812">Transmembrane</keyword>
<accession>A0A8H3ZHI2</accession>
<evidence type="ECO:0000256" key="1">
    <source>
        <dbReference type="SAM" id="Phobius"/>
    </source>
</evidence>
<keyword evidence="1" id="KW-0472">Membrane</keyword>
<name>A0A8H3ZHI2_9PEZI</name>
<comment type="caution">
    <text evidence="2">The sequence shown here is derived from an EMBL/GenBank/DDBJ whole genome shotgun (WGS) entry which is preliminary data.</text>
</comment>
<evidence type="ECO:0000313" key="3">
    <source>
        <dbReference type="Proteomes" id="UP000434172"/>
    </source>
</evidence>
<proteinExistence type="predicted"/>
<sequence>MLLTLRCDEAHAASVLVLRCFFCVAAFAAGNVAFLLCGRQGTPASVQEQQLRQTPQQLEAGVSER</sequence>
<dbReference type="AlphaFoldDB" id="A0A8H3ZHI2"/>
<protein>
    <submittedName>
        <fullName evidence="2">Uncharacterized protein</fullName>
    </submittedName>
</protein>